<keyword evidence="1" id="KW-0812">Transmembrane</keyword>
<feature type="transmembrane region" description="Helical" evidence="1">
    <location>
        <begin position="396"/>
        <end position="420"/>
    </location>
</feature>
<feature type="transmembrane region" description="Helical" evidence="1">
    <location>
        <begin position="462"/>
        <end position="482"/>
    </location>
</feature>
<name>A0A9Q8Z8F4_CURCL</name>
<keyword evidence="1" id="KW-0472">Membrane</keyword>
<accession>A0A9Q8Z8F4</accession>
<sequence>MKPCLALSVLIATLAAAGVVPSSDTSLQNFAGRTDKALSDDTFLDSSSSSTAHTNAEPSKFDKAAEIGRTLDAAMRSKDSIARWFFKDFPNFHETCQSPFDGDGREELKKWGFDDSQELSKDIEKDCDFDKYHGIKAAFDELGLDTRAEKDGGPNKCFKINHRDGPAIKRLPDGTLPSEASRYYDVCGKEYRATGATYEFAVNPNGLVALMNIMSMSFCAEKFTWFRKPRPEELPHIGTPQDIAWAVWNRAGASNIADIKYLLVTQIMNAGSREIFRAALGTLQPPESEHKVWPGHEFSMDTTAGRAILGSPVGRWAGYFLLQHKEKLGGNRFISKVRVFRPNAATLPYMVFYVDPTPAGPGSTADIEPHGLSRSDSVVASTEHANMLRFDNVLKFALIPSIIYLLLSVVSVALTTHYWILTDWVISRDVVVVTDEFNDRTNKFVTDATIVYFTETDTDATIVSGCLNLAAAVIAIIAWSTLRKPDMDTVMNSTVRRFWILSIVVMSQAGAVMAIVSLAFHYAKMGDDKYGCTQERLMMGGRGMNTNIYCTREMAVCRFQPEFVQGNDRQYAAVACNEAVTVKWLQIILAILGFVVLFMFSLQAYLRRTTRESRMGEKYIFAAANETRSRPLSATD</sequence>
<feature type="transmembrane region" description="Helical" evidence="1">
    <location>
        <begin position="498"/>
        <end position="520"/>
    </location>
</feature>
<reference evidence="3" key="1">
    <citation type="submission" date="2021-12" db="EMBL/GenBank/DDBJ databases">
        <title>Curvularia clavata genome.</title>
        <authorList>
            <person name="Cao Y."/>
        </authorList>
    </citation>
    <scope>NUCLEOTIDE SEQUENCE</scope>
    <source>
        <strain evidence="3">Yc1106</strain>
    </source>
</reference>
<feature type="chain" id="PRO_5040165885" evidence="2">
    <location>
        <begin position="18"/>
        <end position="636"/>
    </location>
</feature>
<dbReference type="VEuPathDB" id="FungiDB:yc1106_04078"/>
<protein>
    <submittedName>
        <fullName evidence="3">Uncharacterized protein</fullName>
    </submittedName>
</protein>
<keyword evidence="4" id="KW-1185">Reference proteome</keyword>
<evidence type="ECO:0000256" key="2">
    <source>
        <dbReference type="SAM" id="SignalP"/>
    </source>
</evidence>
<keyword evidence="1" id="KW-1133">Transmembrane helix</keyword>
<feature type="signal peptide" evidence="2">
    <location>
        <begin position="1"/>
        <end position="17"/>
    </location>
</feature>
<feature type="transmembrane region" description="Helical" evidence="1">
    <location>
        <begin position="584"/>
        <end position="606"/>
    </location>
</feature>
<dbReference type="AlphaFoldDB" id="A0A9Q8Z8F4"/>
<evidence type="ECO:0000313" key="3">
    <source>
        <dbReference type="EMBL" id="USP76804.1"/>
    </source>
</evidence>
<organism evidence="3 4">
    <name type="scientific">Curvularia clavata</name>
    <dbReference type="NCBI Taxonomy" id="95742"/>
    <lineage>
        <taxon>Eukaryota</taxon>
        <taxon>Fungi</taxon>
        <taxon>Dikarya</taxon>
        <taxon>Ascomycota</taxon>
        <taxon>Pezizomycotina</taxon>
        <taxon>Dothideomycetes</taxon>
        <taxon>Pleosporomycetidae</taxon>
        <taxon>Pleosporales</taxon>
        <taxon>Pleosporineae</taxon>
        <taxon>Pleosporaceae</taxon>
        <taxon>Curvularia</taxon>
    </lineage>
</organism>
<dbReference type="OrthoDB" id="5337308at2759"/>
<dbReference type="EMBL" id="CP089276">
    <property type="protein sequence ID" value="USP76804.1"/>
    <property type="molecule type" value="Genomic_DNA"/>
</dbReference>
<proteinExistence type="predicted"/>
<evidence type="ECO:0000313" key="4">
    <source>
        <dbReference type="Proteomes" id="UP001056012"/>
    </source>
</evidence>
<keyword evidence="2" id="KW-0732">Signal</keyword>
<dbReference type="Proteomes" id="UP001056012">
    <property type="component" value="Chromosome 3"/>
</dbReference>
<evidence type="ECO:0000256" key="1">
    <source>
        <dbReference type="SAM" id="Phobius"/>
    </source>
</evidence>
<gene>
    <name evidence="3" type="ORF">yc1106_04078</name>
</gene>